<keyword evidence="2" id="KW-0732">Signal</keyword>
<dbReference type="OrthoDB" id="425422at2759"/>
<evidence type="ECO:0000256" key="2">
    <source>
        <dbReference type="SAM" id="SignalP"/>
    </source>
</evidence>
<dbReference type="PANTHER" id="PTHR21600">
    <property type="entry name" value="MITOCHONDRIAL RNA PSEUDOURIDINE SYNTHASE"/>
    <property type="match status" value="1"/>
</dbReference>
<dbReference type="GO" id="GO:0009982">
    <property type="term" value="F:pseudouridine synthase activity"/>
    <property type="evidence" value="ECO:0007669"/>
    <property type="project" value="InterPro"/>
</dbReference>
<evidence type="ECO:0000259" key="3">
    <source>
        <dbReference type="Pfam" id="PF00849"/>
    </source>
</evidence>
<accession>A0A9P1CJN7</accession>
<dbReference type="Pfam" id="PF00849">
    <property type="entry name" value="PseudoU_synth_2"/>
    <property type="match status" value="1"/>
</dbReference>
<dbReference type="EMBL" id="CAMXCT020001647">
    <property type="protein sequence ID" value="CAL1145288.1"/>
    <property type="molecule type" value="Genomic_DNA"/>
</dbReference>
<dbReference type="Gene3D" id="3.30.2350.10">
    <property type="entry name" value="Pseudouridine synthase"/>
    <property type="match status" value="1"/>
</dbReference>
<reference evidence="4" key="1">
    <citation type="submission" date="2022-10" db="EMBL/GenBank/DDBJ databases">
        <authorList>
            <person name="Chen Y."/>
            <person name="Dougan E. K."/>
            <person name="Chan C."/>
            <person name="Rhodes N."/>
            <person name="Thang M."/>
        </authorList>
    </citation>
    <scope>NUCLEOTIDE SEQUENCE</scope>
</reference>
<proteinExistence type="inferred from homology"/>
<feature type="domain" description="Pseudouridine synthase RsuA/RluA-like" evidence="3">
    <location>
        <begin position="410"/>
        <end position="572"/>
    </location>
</feature>
<protein>
    <recommendedName>
        <fullName evidence="3">Pseudouridine synthase RsuA/RluA-like domain-containing protein</fullName>
    </recommendedName>
</protein>
<reference evidence="5 6" key="2">
    <citation type="submission" date="2024-05" db="EMBL/GenBank/DDBJ databases">
        <authorList>
            <person name="Chen Y."/>
            <person name="Shah S."/>
            <person name="Dougan E. K."/>
            <person name="Thang M."/>
            <person name="Chan C."/>
        </authorList>
    </citation>
    <scope>NUCLEOTIDE SEQUENCE [LARGE SCALE GENOMIC DNA]</scope>
</reference>
<evidence type="ECO:0000313" key="4">
    <source>
        <dbReference type="EMBL" id="CAI3991913.1"/>
    </source>
</evidence>
<dbReference type="AlphaFoldDB" id="A0A9P1CJN7"/>
<organism evidence="4">
    <name type="scientific">Cladocopium goreaui</name>
    <dbReference type="NCBI Taxonomy" id="2562237"/>
    <lineage>
        <taxon>Eukaryota</taxon>
        <taxon>Sar</taxon>
        <taxon>Alveolata</taxon>
        <taxon>Dinophyceae</taxon>
        <taxon>Suessiales</taxon>
        <taxon>Symbiodiniaceae</taxon>
        <taxon>Cladocopium</taxon>
    </lineage>
</organism>
<feature type="signal peptide" evidence="2">
    <location>
        <begin position="1"/>
        <end position="28"/>
    </location>
</feature>
<dbReference type="EMBL" id="CAMXCT030001647">
    <property type="protein sequence ID" value="CAL4779225.1"/>
    <property type="molecule type" value="Genomic_DNA"/>
</dbReference>
<dbReference type="EMBL" id="CAMXCT010001647">
    <property type="protein sequence ID" value="CAI3991913.1"/>
    <property type="molecule type" value="Genomic_DNA"/>
</dbReference>
<gene>
    <name evidence="4" type="ORF">C1SCF055_LOCUS18779</name>
</gene>
<comment type="caution">
    <text evidence="4">The sequence shown here is derived from an EMBL/GenBank/DDBJ whole genome shotgun (WGS) entry which is preliminary data.</text>
</comment>
<keyword evidence="6" id="KW-1185">Reference proteome</keyword>
<dbReference type="InterPro" id="IPR050188">
    <property type="entry name" value="RluA_PseudoU_synthase"/>
</dbReference>
<dbReference type="PANTHER" id="PTHR21600:SF87">
    <property type="entry name" value="RNA PSEUDOURIDYLATE SYNTHASE DOMAIN-CONTAINING PROTEIN 1"/>
    <property type="match status" value="1"/>
</dbReference>
<evidence type="ECO:0000256" key="1">
    <source>
        <dbReference type="ARBA" id="ARBA00010876"/>
    </source>
</evidence>
<dbReference type="InterPro" id="IPR020103">
    <property type="entry name" value="PsdUridine_synth_cat_dom_sf"/>
</dbReference>
<feature type="chain" id="PRO_5043270514" description="Pseudouridine synthase RsuA/RluA-like domain-containing protein" evidence="2">
    <location>
        <begin position="29"/>
        <end position="715"/>
    </location>
</feature>
<dbReference type="InterPro" id="IPR006145">
    <property type="entry name" value="PsdUridine_synth_RsuA/RluA"/>
</dbReference>
<sequence length="715" mass="78609">MELDMQGTSMVMWSLALLSSTFPSVVPSTQPLFDLLATCASTKLPEFSTQGIANMLWSCAVLDKDPMPLMLAVQQKPAVSLVSFASTQAAANIVWAMARLSRAGSPLQEEAARVAAQKSRELQPEEAAAIVWAVAVQSHSLQPHAECALRSIVEQAASSLSSKPLAACAWSLATILICETQLWVQVETAAVSILERPKGFNTQELANLFWAFATSPFASSSAPSMWKALANDAFRQKEEFSAVELAAVSWAMAAKRFVWPIWSSVVPTATCLTLNLRGLASLAWSWATLNFETDSFLCSVAQQALHLMETYWKALPRLPETPQGLQPNRALIQKELTNPLLQLTWSFAFAKVEALDDVAVKQLFCSALKLLQQVGRYWDEANPEALLPQCRVPHIGDWDVPKTLLISEGVVFLHKPPGWEVDGGADAGVPQRPDGPLKLSTYLRQCFPGRPVLDDLTCGRGFLGRLDVPSGGIVAAALSYKAYFTLRMQQETLDVEREYVVLCHGQIKNELKVTAPIRAVPGFGSWVSADGLPAESHLLPCAWLRGPHGAFTLLLVSIVTGRKHQIRVHLAQHGHPVVNDGRYSSQNVSDNQWCPRQFLFRYRLAMPWPDKGMLEATSILPPDLRKVLTSLEAVEASGLPSSDVLQHWVSAAQPLSFSTWRQNLRQNKPAPAPAASSDFLISKHTRQIFACGIQAGRLCRKILFFGCQQKKYNII</sequence>
<comment type="similarity">
    <text evidence="1">Belongs to the pseudouridine synthase RluA family.</text>
</comment>
<dbReference type="SUPFAM" id="SSF55120">
    <property type="entry name" value="Pseudouridine synthase"/>
    <property type="match status" value="1"/>
</dbReference>
<evidence type="ECO:0000313" key="5">
    <source>
        <dbReference type="EMBL" id="CAL4779225.1"/>
    </source>
</evidence>
<dbReference type="GO" id="GO:0003723">
    <property type="term" value="F:RNA binding"/>
    <property type="evidence" value="ECO:0007669"/>
    <property type="project" value="InterPro"/>
</dbReference>
<name>A0A9P1CJN7_9DINO</name>
<evidence type="ECO:0000313" key="6">
    <source>
        <dbReference type="Proteomes" id="UP001152797"/>
    </source>
</evidence>
<dbReference type="Proteomes" id="UP001152797">
    <property type="component" value="Unassembled WGS sequence"/>
</dbReference>
<dbReference type="CDD" id="cd02869">
    <property type="entry name" value="PseudoU_synth_RluA_like"/>
    <property type="match status" value="1"/>
</dbReference>
<dbReference type="GO" id="GO:0000455">
    <property type="term" value="P:enzyme-directed rRNA pseudouridine synthesis"/>
    <property type="evidence" value="ECO:0007669"/>
    <property type="project" value="TreeGrafter"/>
</dbReference>